<protein>
    <recommendedName>
        <fullName evidence="3">Outer membrane protein</fullName>
    </recommendedName>
</protein>
<dbReference type="EMBL" id="APEZ01000036">
    <property type="protein sequence ID" value="EMH66769.1"/>
    <property type="molecule type" value="Genomic_DNA"/>
</dbReference>
<dbReference type="InterPro" id="IPR003678">
    <property type="entry name" value="Put_OMP"/>
</dbReference>
<organism evidence="1 2">
    <name type="scientific">Helicobacter pylori HP260AFii</name>
    <dbReference type="NCBI Taxonomy" id="1159077"/>
    <lineage>
        <taxon>Bacteria</taxon>
        <taxon>Pseudomonadati</taxon>
        <taxon>Campylobacterota</taxon>
        <taxon>Epsilonproteobacteria</taxon>
        <taxon>Campylobacterales</taxon>
        <taxon>Helicobacteraceae</taxon>
        <taxon>Helicobacter</taxon>
    </lineage>
</organism>
<dbReference type="Proteomes" id="UP000011945">
    <property type="component" value="Unassembled WGS sequence"/>
</dbReference>
<proteinExistence type="predicted"/>
<sequence>MHLGYKWGSFASVDVNLEYYAVSMHNGYKTNDLTSPFNKAFKANTQDRSNLIASVKFFF</sequence>
<gene>
    <name evidence="1" type="ORF">HMPREF1449_00901</name>
</gene>
<reference evidence="1 2" key="1">
    <citation type="submission" date="2012-12" db="EMBL/GenBank/DDBJ databases">
        <authorList>
            <person name="Weinstock G."/>
            <person name="Sodergren E."/>
            <person name="Lobos E.A."/>
            <person name="Fulton L."/>
            <person name="Fulton R."/>
            <person name="Courtney L."/>
            <person name="Fronick C."/>
            <person name="O'Laughlin M."/>
            <person name="Godfrey J."/>
            <person name="Wilson R.M."/>
            <person name="Miner T."/>
            <person name="Farmer C."/>
            <person name="Delehaunty K."/>
            <person name="Cordes M."/>
            <person name="Minx P."/>
            <person name="Tomlinson C."/>
            <person name="Chen J."/>
            <person name="Wollam A."/>
            <person name="Pepin K.H."/>
            <person name="Bhonagiri V."/>
            <person name="Zhang X."/>
            <person name="Suruliraj S."/>
            <person name="Antonio M."/>
            <person name="Secka O."/>
            <person name="Thomas J."/>
            <person name="Warren W."/>
            <person name="Mitreva M."/>
            <person name="Mardis E.R."/>
            <person name="Wilson R.K."/>
        </authorList>
    </citation>
    <scope>NUCLEOTIDE SEQUENCE [LARGE SCALE GENOMIC DNA]</scope>
    <source>
        <strain evidence="1 2">HP260AFii</strain>
    </source>
</reference>
<name>A0ABC9S9F4_HELPX</name>
<dbReference type="AlphaFoldDB" id="A0ABC9S9F4"/>
<dbReference type="Pfam" id="PF02521">
    <property type="entry name" value="HP_OMP_2"/>
    <property type="match status" value="1"/>
</dbReference>
<evidence type="ECO:0000313" key="1">
    <source>
        <dbReference type="EMBL" id="EMH66769.1"/>
    </source>
</evidence>
<accession>A0ABC9S9F4</accession>
<comment type="caution">
    <text evidence="1">The sequence shown here is derived from an EMBL/GenBank/DDBJ whole genome shotgun (WGS) entry which is preliminary data.</text>
</comment>
<evidence type="ECO:0008006" key="3">
    <source>
        <dbReference type="Google" id="ProtNLM"/>
    </source>
</evidence>
<evidence type="ECO:0000313" key="2">
    <source>
        <dbReference type="Proteomes" id="UP000011945"/>
    </source>
</evidence>